<dbReference type="GO" id="GO:0016020">
    <property type="term" value="C:membrane"/>
    <property type="evidence" value="ECO:0007669"/>
    <property type="project" value="InterPro"/>
</dbReference>
<proteinExistence type="inferred from homology"/>
<comment type="subcellular location">
    <subcellularLocation>
        <location evidence="1">Cell envelope</location>
    </subcellularLocation>
</comment>
<organism evidence="7 8">
    <name type="scientific">Candidatus Wildermuthbacteria bacterium RIFCSPHIGHO2_12_FULL_40_12</name>
    <dbReference type="NCBI Taxonomy" id="1802457"/>
    <lineage>
        <taxon>Bacteria</taxon>
        <taxon>Candidatus Wildermuthiibacteriota</taxon>
    </lineage>
</organism>
<dbReference type="InterPro" id="IPR006143">
    <property type="entry name" value="RND_pump_MFP"/>
</dbReference>
<keyword evidence="5" id="KW-1133">Transmembrane helix</keyword>
<reference evidence="7 8" key="1">
    <citation type="journal article" date="2016" name="Nat. Commun.">
        <title>Thousands of microbial genomes shed light on interconnected biogeochemical processes in an aquifer system.</title>
        <authorList>
            <person name="Anantharaman K."/>
            <person name="Brown C.T."/>
            <person name="Hug L.A."/>
            <person name="Sharon I."/>
            <person name="Castelle C.J."/>
            <person name="Probst A.J."/>
            <person name="Thomas B.C."/>
            <person name="Singh A."/>
            <person name="Wilkins M.J."/>
            <person name="Karaoz U."/>
            <person name="Brodie E.L."/>
            <person name="Williams K.H."/>
            <person name="Hubbard S.S."/>
            <person name="Banfield J.F."/>
        </authorList>
    </citation>
    <scope>NUCLEOTIDE SEQUENCE [LARGE SCALE GENOMIC DNA]</scope>
</reference>
<protein>
    <recommendedName>
        <fullName evidence="6">Multidrug resistance protein MdtA-like C-terminal permuted SH3 domain-containing protein</fullName>
    </recommendedName>
</protein>
<name>A0A1G2RE60_9BACT</name>
<feature type="coiled-coil region" evidence="4">
    <location>
        <begin position="211"/>
        <end position="238"/>
    </location>
</feature>
<feature type="transmembrane region" description="Helical" evidence="5">
    <location>
        <begin position="12"/>
        <end position="29"/>
    </location>
</feature>
<keyword evidence="5" id="KW-0472">Membrane</keyword>
<dbReference type="SUPFAM" id="SSF111369">
    <property type="entry name" value="HlyD-like secretion proteins"/>
    <property type="match status" value="1"/>
</dbReference>
<comment type="caution">
    <text evidence="7">The sequence shown here is derived from an EMBL/GenBank/DDBJ whole genome shotgun (WGS) entry which is preliminary data.</text>
</comment>
<dbReference type="AlphaFoldDB" id="A0A1G2RE60"/>
<dbReference type="EMBL" id="MHUC01000011">
    <property type="protein sequence ID" value="OHA71133.1"/>
    <property type="molecule type" value="Genomic_DNA"/>
</dbReference>
<dbReference type="STRING" id="1802457.A3F15_02800"/>
<accession>A0A1G2RE60</accession>
<evidence type="ECO:0000256" key="3">
    <source>
        <dbReference type="ARBA" id="ARBA00023054"/>
    </source>
</evidence>
<dbReference type="Gene3D" id="2.40.50.100">
    <property type="match status" value="1"/>
</dbReference>
<keyword evidence="3 4" id="KW-0175">Coiled coil</keyword>
<evidence type="ECO:0000256" key="4">
    <source>
        <dbReference type="SAM" id="Coils"/>
    </source>
</evidence>
<keyword evidence="5" id="KW-0812">Transmembrane</keyword>
<dbReference type="GO" id="GO:0022857">
    <property type="term" value="F:transmembrane transporter activity"/>
    <property type="evidence" value="ECO:0007669"/>
    <property type="project" value="InterPro"/>
</dbReference>
<evidence type="ECO:0000256" key="1">
    <source>
        <dbReference type="ARBA" id="ARBA00004196"/>
    </source>
</evidence>
<dbReference type="PRINTS" id="PR01490">
    <property type="entry name" value="RTXTOXIND"/>
</dbReference>
<dbReference type="Gene3D" id="1.10.287.470">
    <property type="entry name" value="Helix hairpin bin"/>
    <property type="match status" value="1"/>
</dbReference>
<dbReference type="InterPro" id="IPR058627">
    <property type="entry name" value="MdtA-like_C"/>
</dbReference>
<dbReference type="InterPro" id="IPR050465">
    <property type="entry name" value="UPF0194_transport"/>
</dbReference>
<dbReference type="Gene3D" id="2.40.30.170">
    <property type="match status" value="1"/>
</dbReference>
<evidence type="ECO:0000256" key="5">
    <source>
        <dbReference type="SAM" id="Phobius"/>
    </source>
</evidence>
<dbReference type="Proteomes" id="UP000177078">
    <property type="component" value="Unassembled WGS sequence"/>
</dbReference>
<dbReference type="PANTHER" id="PTHR32347:SF23">
    <property type="entry name" value="BLL5650 PROTEIN"/>
    <property type="match status" value="1"/>
</dbReference>
<dbReference type="GO" id="GO:0030313">
    <property type="term" value="C:cell envelope"/>
    <property type="evidence" value="ECO:0007669"/>
    <property type="project" value="UniProtKB-SubCell"/>
</dbReference>
<evidence type="ECO:0000313" key="7">
    <source>
        <dbReference type="EMBL" id="OHA71133.1"/>
    </source>
</evidence>
<evidence type="ECO:0000256" key="2">
    <source>
        <dbReference type="ARBA" id="ARBA00009477"/>
    </source>
</evidence>
<dbReference type="Pfam" id="PF25967">
    <property type="entry name" value="RND-MFP_C"/>
    <property type="match status" value="1"/>
</dbReference>
<gene>
    <name evidence="7" type="ORF">A3F15_02800</name>
</gene>
<sequence>MFLTKNTRKKAVVVFIIIAALIFGYQIFFKKNKTDLVLFNVVKGDVTQEVSETGQVQKGEEIDLNFKTAGRIESVSIRAGDKVISGQELARMDTQQLQIQLGEAQSALNVIEAKRDDANLSLDAARQELADTIATQNEKVDKEYKDAITVVDDVYLNAYNAFAFMDLLKRTYFTSYPTQESGKIFDNVFEIEKVIGVIEVHVDEIKKGFDKEKINSALDELGDEIIAVRNQLEQARITIETSSYRSIVSNTDKSSLDAHKSNINGVYSDFVAAKADISLAEVIAQAAINSAESTVYSLENQLDVDRDGLYESQVNEARLRVRLLAEQIEDATLKSPVDGQVARVNKKAGETAQPADLEPVISVLPLIPFEVETDIYEEDVVKINVGNPVDISLVPFPDKIFAGMVVAIDPAEKIIDGVIYYEVNIVFVDDVPQNLKPGMTADVNIRTGLREGVIIIPEEALSSDNGKKTVQVMKNRKIEEREIRVGLEGSDGMVEVLSGLQEGEKVVIRQ</sequence>
<dbReference type="NCBIfam" id="TIGR01730">
    <property type="entry name" value="RND_mfp"/>
    <property type="match status" value="1"/>
</dbReference>
<feature type="domain" description="Multidrug resistance protein MdtA-like C-terminal permuted SH3" evidence="6">
    <location>
        <begin position="453"/>
        <end position="508"/>
    </location>
</feature>
<evidence type="ECO:0000259" key="6">
    <source>
        <dbReference type="Pfam" id="PF25967"/>
    </source>
</evidence>
<dbReference type="PANTHER" id="PTHR32347">
    <property type="entry name" value="EFFLUX SYSTEM COMPONENT YKNX-RELATED"/>
    <property type="match status" value="1"/>
</dbReference>
<dbReference type="Gene3D" id="2.40.420.20">
    <property type="match status" value="1"/>
</dbReference>
<comment type="similarity">
    <text evidence="2">Belongs to the membrane fusion protein (MFP) (TC 8.A.1) family.</text>
</comment>
<evidence type="ECO:0000313" key="8">
    <source>
        <dbReference type="Proteomes" id="UP000177078"/>
    </source>
</evidence>